<accession>A0ABQ3IHR6</accession>
<dbReference type="PIRSF" id="PIRSF036557">
    <property type="entry name" value="XdhA_RC"/>
    <property type="match status" value="1"/>
</dbReference>
<keyword evidence="5" id="KW-0408">Iron</keyword>
<dbReference type="Gene3D" id="3.30.390.50">
    <property type="entry name" value="CO dehydrogenase flavoprotein, C-terminal domain"/>
    <property type="match status" value="1"/>
</dbReference>
<dbReference type="PANTHER" id="PTHR45444:SF3">
    <property type="entry name" value="XANTHINE DEHYDROGENASE"/>
    <property type="match status" value="1"/>
</dbReference>
<dbReference type="PROSITE" id="PS00197">
    <property type="entry name" value="2FE2S_FER_1"/>
    <property type="match status" value="1"/>
</dbReference>
<dbReference type="SUPFAM" id="SSF54292">
    <property type="entry name" value="2Fe-2S ferredoxin-like"/>
    <property type="match status" value="1"/>
</dbReference>
<dbReference type="SMART" id="SM01092">
    <property type="entry name" value="CO_deh_flav_C"/>
    <property type="match status" value="1"/>
</dbReference>
<evidence type="ECO:0000313" key="9">
    <source>
        <dbReference type="EMBL" id="GHE82942.1"/>
    </source>
</evidence>
<dbReference type="InterPro" id="IPR036683">
    <property type="entry name" value="CO_DH_flav_C_dom_sf"/>
</dbReference>
<dbReference type="Pfam" id="PF00941">
    <property type="entry name" value="FAD_binding_5"/>
    <property type="match status" value="1"/>
</dbReference>
<dbReference type="RefSeq" id="WP_189376928.1">
    <property type="nucleotide sequence ID" value="NZ_BNAH01000003.1"/>
</dbReference>
<dbReference type="InterPro" id="IPR016208">
    <property type="entry name" value="Ald_Oxase/xanthine_DH-like"/>
</dbReference>
<dbReference type="InterPro" id="IPR016169">
    <property type="entry name" value="FAD-bd_PCMH_sub2"/>
</dbReference>
<keyword evidence="2" id="KW-0479">Metal-binding</keyword>
<evidence type="ECO:0000256" key="5">
    <source>
        <dbReference type="ARBA" id="ARBA00023004"/>
    </source>
</evidence>
<proteinExistence type="predicted"/>
<dbReference type="Gene3D" id="3.30.43.10">
    <property type="entry name" value="Uridine Diphospho-n-acetylenolpyruvylglucosamine Reductase, domain 2"/>
    <property type="match status" value="1"/>
</dbReference>
<dbReference type="NCBIfam" id="TIGR02963">
    <property type="entry name" value="xanthine_xdhA"/>
    <property type="match status" value="1"/>
</dbReference>
<dbReference type="InterPro" id="IPR036884">
    <property type="entry name" value="2Fe-2S-bd_dom_sf"/>
</dbReference>
<evidence type="ECO:0000256" key="1">
    <source>
        <dbReference type="ARBA" id="ARBA00022630"/>
    </source>
</evidence>
<name>A0ABQ3IHR6_9GAMM</name>
<dbReference type="InterPro" id="IPR002346">
    <property type="entry name" value="Mopterin_DH_FAD-bd"/>
</dbReference>
<dbReference type="PANTHER" id="PTHR45444">
    <property type="entry name" value="XANTHINE DEHYDROGENASE"/>
    <property type="match status" value="1"/>
</dbReference>
<dbReference type="InterPro" id="IPR016166">
    <property type="entry name" value="FAD-bd_PCMH"/>
</dbReference>
<dbReference type="Gene3D" id="3.10.20.30">
    <property type="match status" value="1"/>
</dbReference>
<keyword evidence="1" id="KW-0285">Flavoprotein</keyword>
<gene>
    <name evidence="9" type="primary">xdhA</name>
    <name evidence="9" type="ORF">GCM10011501_09100</name>
</gene>
<dbReference type="Pfam" id="PF00111">
    <property type="entry name" value="Fer2"/>
    <property type="match status" value="1"/>
</dbReference>
<dbReference type="InterPro" id="IPR001041">
    <property type="entry name" value="2Fe-2S_ferredoxin-type"/>
</dbReference>
<dbReference type="SUPFAM" id="SSF56176">
    <property type="entry name" value="FAD-binding/transporter-associated domain-like"/>
    <property type="match status" value="1"/>
</dbReference>
<dbReference type="SUPFAM" id="SSF55447">
    <property type="entry name" value="CO dehydrogenase flavoprotein C-terminal domain-like"/>
    <property type="match status" value="1"/>
</dbReference>
<dbReference type="InterPro" id="IPR005107">
    <property type="entry name" value="CO_DH_flav_C"/>
</dbReference>
<organism evidence="9 10">
    <name type="scientific">Thalassotalea profundi</name>
    <dbReference type="NCBI Taxonomy" id="2036687"/>
    <lineage>
        <taxon>Bacteria</taxon>
        <taxon>Pseudomonadati</taxon>
        <taxon>Pseudomonadota</taxon>
        <taxon>Gammaproteobacteria</taxon>
        <taxon>Alteromonadales</taxon>
        <taxon>Colwelliaceae</taxon>
        <taxon>Thalassotalea</taxon>
    </lineage>
</organism>
<dbReference type="PROSITE" id="PS51387">
    <property type="entry name" value="FAD_PCMH"/>
    <property type="match status" value="1"/>
</dbReference>
<dbReference type="InterPro" id="IPR006058">
    <property type="entry name" value="2Fe2S_fd_BS"/>
</dbReference>
<reference evidence="10" key="1">
    <citation type="journal article" date="2019" name="Int. J. Syst. Evol. Microbiol.">
        <title>The Global Catalogue of Microorganisms (GCM) 10K type strain sequencing project: providing services to taxonomists for standard genome sequencing and annotation.</title>
        <authorList>
            <consortium name="The Broad Institute Genomics Platform"/>
            <consortium name="The Broad Institute Genome Sequencing Center for Infectious Disease"/>
            <person name="Wu L."/>
            <person name="Ma J."/>
        </authorList>
    </citation>
    <scope>NUCLEOTIDE SEQUENCE [LARGE SCALE GENOMIC DNA]</scope>
    <source>
        <strain evidence="10">CGMCC 1.15922</strain>
    </source>
</reference>
<protein>
    <submittedName>
        <fullName evidence="9">Xanthine dehydrogenase</fullName>
    </submittedName>
</protein>
<dbReference type="PROSITE" id="PS51085">
    <property type="entry name" value="2FE2S_FER_2"/>
    <property type="match status" value="1"/>
</dbReference>
<keyword evidence="4" id="KW-0560">Oxidoreductase</keyword>
<dbReference type="Gene3D" id="1.10.150.120">
    <property type="entry name" value="[2Fe-2S]-binding domain"/>
    <property type="match status" value="1"/>
</dbReference>
<dbReference type="CDD" id="cd00207">
    <property type="entry name" value="fer2"/>
    <property type="match status" value="1"/>
</dbReference>
<comment type="caution">
    <text evidence="9">The sequence shown here is derived from an EMBL/GenBank/DDBJ whole genome shotgun (WGS) entry which is preliminary data.</text>
</comment>
<dbReference type="InterPro" id="IPR036010">
    <property type="entry name" value="2Fe-2S_ferredoxin-like_sf"/>
</dbReference>
<evidence type="ECO:0000313" key="10">
    <source>
        <dbReference type="Proteomes" id="UP000626370"/>
    </source>
</evidence>
<evidence type="ECO:0000259" key="7">
    <source>
        <dbReference type="PROSITE" id="PS51085"/>
    </source>
</evidence>
<dbReference type="InterPro" id="IPR014307">
    <property type="entry name" value="Xanthine_DH_ssu"/>
</dbReference>
<dbReference type="Proteomes" id="UP000626370">
    <property type="component" value="Unassembled WGS sequence"/>
</dbReference>
<feature type="domain" description="2Fe-2S ferredoxin-type" evidence="7">
    <location>
        <begin position="4"/>
        <end position="92"/>
    </location>
</feature>
<keyword evidence="6" id="KW-0830">Ubiquinone</keyword>
<keyword evidence="3" id="KW-0274">FAD</keyword>
<feature type="domain" description="FAD-binding PCMH-type" evidence="8">
    <location>
        <begin position="194"/>
        <end position="367"/>
    </location>
</feature>
<keyword evidence="10" id="KW-1185">Reference proteome</keyword>
<dbReference type="Gene3D" id="3.30.465.10">
    <property type="match status" value="1"/>
</dbReference>
<evidence type="ECO:0000256" key="4">
    <source>
        <dbReference type="ARBA" id="ARBA00023002"/>
    </source>
</evidence>
<evidence type="ECO:0000259" key="8">
    <source>
        <dbReference type="PROSITE" id="PS51387"/>
    </source>
</evidence>
<dbReference type="InterPro" id="IPR002888">
    <property type="entry name" value="2Fe-2S-bd"/>
</dbReference>
<evidence type="ECO:0000256" key="3">
    <source>
        <dbReference type="ARBA" id="ARBA00022827"/>
    </source>
</evidence>
<dbReference type="Pfam" id="PF01799">
    <property type="entry name" value="Fer2_2"/>
    <property type="match status" value="1"/>
</dbReference>
<dbReference type="InterPro" id="IPR016167">
    <property type="entry name" value="FAD-bd_PCMH_sub1"/>
</dbReference>
<evidence type="ECO:0000256" key="6">
    <source>
        <dbReference type="ARBA" id="ARBA00023075"/>
    </source>
</evidence>
<sequence>MKNSTVSFLLNNDVVTLDNLDPNLTVLQYLREIQFKTGSKEGCASGDCGACTVVVADLERNNPNRLHYKSINACITFVGNLHAKQLITVEHLKEGAKLHHAQQTIVDNHGSQCGFCTPGFVMSSFALHKHNKAPTRAQVLEALAGNLCRCTGYRSIIEAAITSSEHIEEDASALHYQKTVAELTTLKKLSSPILSGNGHKYVAPKNINELAYELVSEPKSTLVAGGTDLALSVTQNLATINQLVYVGNVEELTTIEETATEIIIGSATSYSQFIETLHHYYPDLGEMIERIGSKQIRNTGTLGGNIGNASPIGDMPPALIALGASITLHLNGVERTILVEDYFVDYKQTVLQASEFIKSVQIPKPSNGQTLKIYKISKRIDDDISAVLAAFFIEINNEPQEALKVANIRMAFGGMAGIPKRAKATENIIIGKVLTKEVVEQAKTALISDFQPMSDVRASDKYRMTVAQNLIEKCYLELKFAQESNVIETRVVNYA</sequence>
<evidence type="ECO:0000256" key="2">
    <source>
        <dbReference type="ARBA" id="ARBA00022723"/>
    </source>
</evidence>
<dbReference type="InterPro" id="IPR012175">
    <property type="entry name" value="Xanth_DH_ssu_bac"/>
</dbReference>
<dbReference type="InterPro" id="IPR036318">
    <property type="entry name" value="FAD-bd_PCMH-like_sf"/>
</dbReference>
<dbReference type="Pfam" id="PF03450">
    <property type="entry name" value="CO_deh_flav_C"/>
    <property type="match status" value="1"/>
</dbReference>
<dbReference type="InterPro" id="IPR012675">
    <property type="entry name" value="Beta-grasp_dom_sf"/>
</dbReference>
<dbReference type="SUPFAM" id="SSF47741">
    <property type="entry name" value="CO dehydrogenase ISP C-domain like"/>
    <property type="match status" value="1"/>
</dbReference>
<dbReference type="EMBL" id="BNAH01000003">
    <property type="protein sequence ID" value="GHE82942.1"/>
    <property type="molecule type" value="Genomic_DNA"/>
</dbReference>